<protein>
    <submittedName>
        <fullName evidence="1">Uncharacterized protein</fullName>
    </submittedName>
</protein>
<sequence>MDTASRGAAKYGSAATYAAYWAQYGYDVNSSQFKEWAVTQPYQYSQYYAQAGYNGVAPEGMHNLNRRNKLRLLHRRRLVRELTVKLVR</sequence>
<reference evidence="1" key="1">
    <citation type="journal article" date="2021" name="Genome Biol. Evol.">
        <title>The assembled and annotated genome of the fairy-ring fungus Marasmius oreades.</title>
        <authorList>
            <person name="Hiltunen M."/>
            <person name="Ament-Velasquez S.L."/>
            <person name="Johannesson H."/>
        </authorList>
    </citation>
    <scope>NUCLEOTIDE SEQUENCE</scope>
    <source>
        <strain evidence="1">03SP1</strain>
    </source>
</reference>
<keyword evidence="2" id="KW-1185">Reference proteome</keyword>
<dbReference type="GeneID" id="66076867"/>
<organism evidence="1 2">
    <name type="scientific">Marasmius oreades</name>
    <name type="common">fairy-ring Marasmius</name>
    <dbReference type="NCBI Taxonomy" id="181124"/>
    <lineage>
        <taxon>Eukaryota</taxon>
        <taxon>Fungi</taxon>
        <taxon>Dikarya</taxon>
        <taxon>Basidiomycota</taxon>
        <taxon>Agaricomycotina</taxon>
        <taxon>Agaricomycetes</taxon>
        <taxon>Agaricomycetidae</taxon>
        <taxon>Agaricales</taxon>
        <taxon>Marasmiineae</taxon>
        <taxon>Marasmiaceae</taxon>
        <taxon>Marasmius</taxon>
    </lineage>
</organism>
<evidence type="ECO:0000313" key="1">
    <source>
        <dbReference type="EMBL" id="KAG7094184.1"/>
    </source>
</evidence>
<dbReference type="AlphaFoldDB" id="A0A9P7S2F8"/>
<dbReference type="EMBL" id="CM032184">
    <property type="protein sequence ID" value="KAG7094184.1"/>
    <property type="molecule type" value="Genomic_DNA"/>
</dbReference>
<name>A0A9P7S2F8_9AGAR</name>
<gene>
    <name evidence="1" type="ORF">E1B28_007791</name>
</gene>
<comment type="caution">
    <text evidence="1">The sequence shown here is derived from an EMBL/GenBank/DDBJ whole genome shotgun (WGS) entry which is preliminary data.</text>
</comment>
<proteinExistence type="predicted"/>
<dbReference type="RefSeq" id="XP_043010654.1">
    <property type="nucleotide sequence ID" value="XM_043152568.1"/>
</dbReference>
<dbReference type="KEGG" id="more:E1B28_007791"/>
<accession>A0A9P7S2F8</accession>
<evidence type="ECO:0000313" key="2">
    <source>
        <dbReference type="Proteomes" id="UP001049176"/>
    </source>
</evidence>
<dbReference type="Proteomes" id="UP001049176">
    <property type="component" value="Chromosome 4"/>
</dbReference>